<dbReference type="InterPro" id="IPR012336">
    <property type="entry name" value="Thioredoxin-like_fold"/>
</dbReference>
<protein>
    <submittedName>
        <fullName evidence="2">Thioredoxin 1</fullName>
    </submittedName>
</protein>
<dbReference type="CDD" id="cd02947">
    <property type="entry name" value="TRX_family"/>
    <property type="match status" value="1"/>
</dbReference>
<proteinExistence type="predicted"/>
<dbReference type="OrthoDB" id="5668at2"/>
<dbReference type="RefSeq" id="WP_085544245.1">
    <property type="nucleotide sequence ID" value="NZ_FXBB01000009.1"/>
</dbReference>
<dbReference type="Pfam" id="PF13098">
    <property type="entry name" value="Thioredoxin_2"/>
    <property type="match status" value="1"/>
</dbReference>
<dbReference type="STRING" id="561720.SAMN06275492_10922"/>
<evidence type="ECO:0000259" key="1">
    <source>
        <dbReference type="Pfam" id="PF13098"/>
    </source>
</evidence>
<name>A0A1X7J731_9BACT</name>
<dbReference type="Gene3D" id="3.40.30.10">
    <property type="entry name" value="Glutaredoxin"/>
    <property type="match status" value="1"/>
</dbReference>
<dbReference type="EMBL" id="FXBB01000009">
    <property type="protein sequence ID" value="SMG23389.1"/>
    <property type="molecule type" value="Genomic_DNA"/>
</dbReference>
<evidence type="ECO:0000313" key="3">
    <source>
        <dbReference type="Proteomes" id="UP000193355"/>
    </source>
</evidence>
<reference evidence="3" key="1">
    <citation type="submission" date="2017-04" db="EMBL/GenBank/DDBJ databases">
        <authorList>
            <person name="Varghese N."/>
            <person name="Submissions S."/>
        </authorList>
    </citation>
    <scope>NUCLEOTIDE SEQUENCE [LARGE SCALE GENOMIC DNA]</scope>
    <source>
        <strain evidence="3">USBA 82</strain>
    </source>
</reference>
<evidence type="ECO:0000313" key="2">
    <source>
        <dbReference type="EMBL" id="SMG23389.1"/>
    </source>
</evidence>
<accession>A0A1X7J731</accession>
<organism evidence="2 3">
    <name type="scientific">Dethiosulfovibrio salsuginis</name>
    <dbReference type="NCBI Taxonomy" id="561720"/>
    <lineage>
        <taxon>Bacteria</taxon>
        <taxon>Thermotogati</taxon>
        <taxon>Synergistota</taxon>
        <taxon>Synergistia</taxon>
        <taxon>Synergistales</taxon>
        <taxon>Dethiosulfovibrionaceae</taxon>
        <taxon>Dethiosulfovibrio</taxon>
    </lineage>
</organism>
<dbReference type="Proteomes" id="UP000193355">
    <property type="component" value="Unassembled WGS sequence"/>
</dbReference>
<dbReference type="AlphaFoldDB" id="A0A1X7J731"/>
<feature type="domain" description="Thioredoxin-like fold" evidence="1">
    <location>
        <begin position="19"/>
        <end position="63"/>
    </location>
</feature>
<keyword evidence="3" id="KW-1185">Reference proteome</keyword>
<dbReference type="InterPro" id="IPR036249">
    <property type="entry name" value="Thioredoxin-like_sf"/>
</dbReference>
<sequence>MARILEGFEKDYTGVEVSKINLMENMDYARKYNVRVVPTLVFLTPEGEMLYRHEGIMSSEELQSKWNELGYEVQKIE</sequence>
<dbReference type="SUPFAM" id="SSF52833">
    <property type="entry name" value="Thioredoxin-like"/>
    <property type="match status" value="1"/>
</dbReference>
<gene>
    <name evidence="2" type="ORF">SAMN06275492_10922</name>
</gene>